<comment type="caution">
    <text evidence="1">The sequence shown here is derived from an EMBL/GenBank/DDBJ whole genome shotgun (WGS) entry which is preliminary data.</text>
</comment>
<evidence type="ECO:0000313" key="1">
    <source>
        <dbReference type="EMBL" id="EPH42682.1"/>
    </source>
</evidence>
<reference evidence="1 2" key="1">
    <citation type="submission" date="2013-02" db="EMBL/GenBank/DDBJ databases">
        <title>Draft Genome Sequence of Streptomyces aurantiacus, Which Produces Setomimycin.</title>
        <authorList>
            <person name="Gruening B.A."/>
            <person name="Praeg A."/>
            <person name="Erxleben A."/>
            <person name="Guenther S."/>
            <person name="Mueller M."/>
        </authorList>
    </citation>
    <scope>NUCLEOTIDE SEQUENCE [LARGE SCALE GENOMIC DNA]</scope>
    <source>
        <strain evidence="1 2">JA 4570</strain>
    </source>
</reference>
<name>S4AMQ0_9ACTN</name>
<proteinExistence type="predicted"/>
<dbReference type="Proteomes" id="UP000014629">
    <property type="component" value="Unassembled WGS sequence"/>
</dbReference>
<organism evidence="1 2">
    <name type="scientific">Streptomyces aurantiacus JA 4570</name>
    <dbReference type="NCBI Taxonomy" id="1286094"/>
    <lineage>
        <taxon>Bacteria</taxon>
        <taxon>Bacillati</taxon>
        <taxon>Actinomycetota</taxon>
        <taxon>Actinomycetes</taxon>
        <taxon>Kitasatosporales</taxon>
        <taxon>Streptomycetaceae</taxon>
        <taxon>Streptomyces</taxon>
        <taxon>Streptomyces aurantiacus group</taxon>
    </lineage>
</organism>
<accession>S4AMQ0</accession>
<sequence>MAAERWVSGIASLDRGMFAVDQVRRPSEAERSACWELEIDFDRAVTVGDGTLAVNSDAPSHDAAVALRCGREHPTPGPEFTELGAWPFTSYSGDLVVSTIDGPEPELCKQLLDADRKYRVRVWAKGRDTARDAFERLQGEVYPITGLEEYVIDFETP</sequence>
<gene>
    <name evidence="1" type="ORF">STRAU_4269</name>
</gene>
<protein>
    <submittedName>
        <fullName evidence="1">Putative Haze protective factor 1</fullName>
    </submittedName>
</protein>
<evidence type="ECO:0000313" key="2">
    <source>
        <dbReference type="Proteomes" id="UP000014629"/>
    </source>
</evidence>
<keyword evidence="2" id="KW-1185">Reference proteome</keyword>
<dbReference type="EMBL" id="AOPZ01000217">
    <property type="protein sequence ID" value="EPH42682.1"/>
    <property type="molecule type" value="Genomic_DNA"/>
</dbReference>
<dbReference type="PATRIC" id="fig|1286094.4.peg.4220"/>
<dbReference type="AlphaFoldDB" id="S4AMQ0"/>